<accession>A0AA39MEA7</accession>
<evidence type="ECO:0000313" key="1">
    <source>
        <dbReference type="EMBL" id="KAK0430355.1"/>
    </source>
</evidence>
<dbReference type="Gene3D" id="2.130.10.10">
    <property type="entry name" value="YVTN repeat-like/Quinoprotein amine dehydrogenase"/>
    <property type="match status" value="1"/>
</dbReference>
<dbReference type="AlphaFoldDB" id="A0AA39MEA7"/>
<proteinExistence type="predicted"/>
<dbReference type="EMBL" id="JAUEPT010000154">
    <property type="protein sequence ID" value="KAK0430355.1"/>
    <property type="molecule type" value="Genomic_DNA"/>
</dbReference>
<dbReference type="Proteomes" id="UP001175226">
    <property type="component" value="Unassembled WGS sequence"/>
</dbReference>
<reference evidence="1" key="1">
    <citation type="submission" date="2023-06" db="EMBL/GenBank/DDBJ databases">
        <authorList>
            <consortium name="Lawrence Berkeley National Laboratory"/>
            <person name="Ahrendt S."/>
            <person name="Sahu N."/>
            <person name="Indic B."/>
            <person name="Wong-Bajracharya J."/>
            <person name="Merenyi Z."/>
            <person name="Ke H.-M."/>
            <person name="Monk M."/>
            <person name="Kocsube S."/>
            <person name="Drula E."/>
            <person name="Lipzen A."/>
            <person name="Balint B."/>
            <person name="Henrissat B."/>
            <person name="Andreopoulos B."/>
            <person name="Martin F.M."/>
            <person name="Harder C.B."/>
            <person name="Rigling D."/>
            <person name="Ford K.L."/>
            <person name="Foster G.D."/>
            <person name="Pangilinan J."/>
            <person name="Papanicolaou A."/>
            <person name="Barry K."/>
            <person name="LaButti K."/>
            <person name="Viragh M."/>
            <person name="Koriabine M."/>
            <person name="Yan M."/>
            <person name="Riley R."/>
            <person name="Champramary S."/>
            <person name="Plett K.L."/>
            <person name="Tsai I.J."/>
            <person name="Slot J."/>
            <person name="Sipos G."/>
            <person name="Plett J."/>
            <person name="Nagy L.G."/>
            <person name="Grigoriev I.V."/>
        </authorList>
    </citation>
    <scope>NUCLEOTIDE SEQUENCE</scope>
    <source>
        <strain evidence="1">FPL87.14</strain>
    </source>
</reference>
<evidence type="ECO:0008006" key="3">
    <source>
        <dbReference type="Google" id="ProtNLM"/>
    </source>
</evidence>
<dbReference type="InterPro" id="IPR015943">
    <property type="entry name" value="WD40/YVTN_repeat-like_dom_sf"/>
</dbReference>
<gene>
    <name evidence="1" type="ORF">EV421DRAFT_1913019</name>
</gene>
<keyword evidence="2" id="KW-1185">Reference proteome</keyword>
<organism evidence="1 2">
    <name type="scientific">Armillaria borealis</name>
    <dbReference type="NCBI Taxonomy" id="47425"/>
    <lineage>
        <taxon>Eukaryota</taxon>
        <taxon>Fungi</taxon>
        <taxon>Dikarya</taxon>
        <taxon>Basidiomycota</taxon>
        <taxon>Agaricomycotina</taxon>
        <taxon>Agaricomycetes</taxon>
        <taxon>Agaricomycetidae</taxon>
        <taxon>Agaricales</taxon>
        <taxon>Marasmiineae</taxon>
        <taxon>Physalacriaceae</taxon>
        <taxon>Armillaria</taxon>
    </lineage>
</organism>
<protein>
    <recommendedName>
        <fullName evidence="3">WD40 repeat-like protein</fullName>
    </recommendedName>
</protein>
<comment type="caution">
    <text evidence="1">The sequence shown here is derived from an EMBL/GenBank/DDBJ whole genome shotgun (WGS) entry which is preliminary data.</text>
</comment>
<name>A0AA39MEA7_9AGAR</name>
<dbReference type="InterPro" id="IPR036322">
    <property type="entry name" value="WD40_repeat_dom_sf"/>
</dbReference>
<sequence length="347" mass="37571">MTRLQYVCANKASFDAKISILSLSPDGLHLAVAAGTSVVVLNVEGHPEITLDHHSVVSSIVWADDDSFVSGYQNGTIFFSTLTFGDDGHVVIKSTGFQTHHDESVSAIQLNPAQNSMAVASQSQLQIWTGGTKYNNWAWTLSKTLSLAEKGEKLISISWTTFTEASLLYLVYQGLIIGWDMLSWSARFCWGAPANSYIVAVSRYGDCYLSVMPGASNPGVGTYTCHDLAQGIAGARFEHLYSPLTPVVFAHEQENQVVVCGGLREASLWEVSYSNSLIHTIVHDTPDNCGQLLTCLAANYSNAEGEAESYTLAMAVDCELLVWSACPAARHNQPEGLATARGWCTTM</sequence>
<dbReference type="InterPro" id="IPR001680">
    <property type="entry name" value="WD40_rpt"/>
</dbReference>
<dbReference type="SUPFAM" id="SSF50978">
    <property type="entry name" value="WD40 repeat-like"/>
    <property type="match status" value="1"/>
</dbReference>
<evidence type="ECO:0000313" key="2">
    <source>
        <dbReference type="Proteomes" id="UP001175226"/>
    </source>
</evidence>
<dbReference type="Pfam" id="PF00400">
    <property type="entry name" value="WD40"/>
    <property type="match status" value="1"/>
</dbReference>